<comment type="caution">
    <text evidence="2">The sequence shown here is derived from an EMBL/GenBank/DDBJ whole genome shotgun (WGS) entry which is preliminary data.</text>
</comment>
<dbReference type="EMBL" id="RCIY01000002">
    <property type="protein sequence ID" value="TGG89446.1"/>
    <property type="molecule type" value="Genomic_DNA"/>
</dbReference>
<feature type="compositionally biased region" description="Pro residues" evidence="1">
    <location>
        <begin position="63"/>
        <end position="77"/>
    </location>
</feature>
<gene>
    <name evidence="2" type="ORF">D8771_00605</name>
</gene>
<organism evidence="2 3">
    <name type="scientific">Streptomyces albus</name>
    <dbReference type="NCBI Taxonomy" id="1888"/>
    <lineage>
        <taxon>Bacteria</taxon>
        <taxon>Bacillati</taxon>
        <taxon>Actinomycetota</taxon>
        <taxon>Actinomycetes</taxon>
        <taxon>Kitasatosporales</taxon>
        <taxon>Streptomycetaceae</taxon>
        <taxon>Streptomyces</taxon>
    </lineage>
</organism>
<dbReference type="AlphaFoldDB" id="A0A6C1C0V4"/>
<name>A0A6C1C0V4_9ACTN</name>
<dbReference type="GeneID" id="75184065"/>
<accession>A0A6C1C0V4</accession>
<evidence type="ECO:0000313" key="2">
    <source>
        <dbReference type="EMBL" id="TGG89446.1"/>
    </source>
</evidence>
<dbReference type="RefSeq" id="WP_055496245.1">
    <property type="nucleotide sequence ID" value="NZ_BBQG01000053.1"/>
</dbReference>
<protein>
    <submittedName>
        <fullName evidence="2">Uncharacterized protein</fullName>
    </submittedName>
</protein>
<sequence>MRTTLWALEGLEHLLLGRGQRVARRNAWAAVLEDRRRARARSEAERLLGSAAAPPKSHATIPGRPPGRPPARPRPPA</sequence>
<feature type="region of interest" description="Disordered" evidence="1">
    <location>
        <begin position="43"/>
        <end position="77"/>
    </location>
</feature>
<proteinExistence type="predicted"/>
<reference evidence="2 3" key="1">
    <citation type="submission" date="2018-10" db="EMBL/GenBank/DDBJ databases">
        <title>Isolation of pseudouridimycin from Streptomyces albus DSM 40763.</title>
        <authorList>
            <person name="Rosenqvist P."/>
            <person name="Metsae-Ketelae M."/>
            <person name="Virta P."/>
        </authorList>
    </citation>
    <scope>NUCLEOTIDE SEQUENCE [LARGE SCALE GENOMIC DNA]</scope>
    <source>
        <strain evidence="2 3">DSM 40763</strain>
    </source>
</reference>
<evidence type="ECO:0000313" key="3">
    <source>
        <dbReference type="Proteomes" id="UP000298111"/>
    </source>
</evidence>
<evidence type="ECO:0000256" key="1">
    <source>
        <dbReference type="SAM" id="MobiDB-lite"/>
    </source>
</evidence>
<dbReference type="Proteomes" id="UP000298111">
    <property type="component" value="Unassembled WGS sequence"/>
</dbReference>